<sequence>MKFTLFSTTGLAACALGAAMTEPKNHAAVGSLRWKGQCRFYGQETSPRRTELIFSQDDSVKGNFGSWMVTSRENLYDLVCDFGAGELTVTENFGHMALLSVLCSQDGREEETNYKALFLGGMLREWRDISNHRVQPDMKSMSNCWFQWGF</sequence>
<feature type="chain" id="PRO_5012021414" description="Cyanovirin-N domain-containing protein" evidence="1">
    <location>
        <begin position="20"/>
        <end position="150"/>
    </location>
</feature>
<gene>
    <name evidence="2" type="ORF">XA68_12428</name>
</gene>
<protein>
    <recommendedName>
        <fullName evidence="4">Cyanovirin-N domain-containing protein</fullName>
    </recommendedName>
</protein>
<evidence type="ECO:0000313" key="3">
    <source>
        <dbReference type="Proteomes" id="UP000037136"/>
    </source>
</evidence>
<comment type="caution">
    <text evidence="2">The sequence shown here is derived from an EMBL/GenBank/DDBJ whole genome shotgun (WGS) entry which is preliminary data.</text>
</comment>
<evidence type="ECO:0008006" key="4">
    <source>
        <dbReference type="Google" id="ProtNLM"/>
    </source>
</evidence>
<dbReference type="EMBL" id="LAZP02000202">
    <property type="protein sequence ID" value="PFH59398.1"/>
    <property type="molecule type" value="Genomic_DNA"/>
</dbReference>
<name>A0A2A9PDK3_OPHUN</name>
<dbReference type="Proteomes" id="UP000037136">
    <property type="component" value="Unassembled WGS sequence"/>
</dbReference>
<dbReference type="AlphaFoldDB" id="A0A2A9PDK3"/>
<reference evidence="2 3" key="2">
    <citation type="journal article" date="2017" name="Sci. Rep.">
        <title>Ant-infecting Ophiocordyceps genomes reveal a high diversity of potential behavioral manipulation genes and a possible major role for enterotoxins.</title>
        <authorList>
            <person name="de Bekker C."/>
            <person name="Ohm R.A."/>
            <person name="Evans H.C."/>
            <person name="Brachmann A."/>
            <person name="Hughes D.P."/>
        </authorList>
    </citation>
    <scope>NUCLEOTIDE SEQUENCE [LARGE SCALE GENOMIC DNA]</scope>
    <source>
        <strain evidence="2 3">SC16a</strain>
    </source>
</reference>
<evidence type="ECO:0000313" key="2">
    <source>
        <dbReference type="EMBL" id="PFH59398.1"/>
    </source>
</evidence>
<accession>A0A2A9PDK3</accession>
<reference evidence="2 3" key="1">
    <citation type="journal article" date="2015" name="BMC Genomics">
        <title>Gene expression during zombie ant biting behavior reflects the complexity underlying fungal parasitic behavioral manipulation.</title>
        <authorList>
            <person name="de Bekker C."/>
            <person name="Ohm R.A."/>
            <person name="Loreto R.G."/>
            <person name="Sebastian A."/>
            <person name="Albert I."/>
            <person name="Merrow M."/>
            <person name="Brachmann A."/>
            <person name="Hughes D.P."/>
        </authorList>
    </citation>
    <scope>NUCLEOTIDE SEQUENCE [LARGE SCALE GENOMIC DNA]</scope>
    <source>
        <strain evidence="2 3">SC16a</strain>
    </source>
</reference>
<evidence type="ECO:0000256" key="1">
    <source>
        <dbReference type="SAM" id="SignalP"/>
    </source>
</evidence>
<proteinExistence type="predicted"/>
<keyword evidence="3" id="KW-1185">Reference proteome</keyword>
<feature type="signal peptide" evidence="1">
    <location>
        <begin position="1"/>
        <end position="19"/>
    </location>
</feature>
<organism evidence="2 3">
    <name type="scientific">Ophiocordyceps unilateralis</name>
    <name type="common">Zombie-ant fungus</name>
    <name type="synonym">Torrubia unilateralis</name>
    <dbReference type="NCBI Taxonomy" id="268505"/>
    <lineage>
        <taxon>Eukaryota</taxon>
        <taxon>Fungi</taxon>
        <taxon>Dikarya</taxon>
        <taxon>Ascomycota</taxon>
        <taxon>Pezizomycotina</taxon>
        <taxon>Sordariomycetes</taxon>
        <taxon>Hypocreomycetidae</taxon>
        <taxon>Hypocreales</taxon>
        <taxon>Ophiocordycipitaceae</taxon>
        <taxon>Ophiocordyceps</taxon>
    </lineage>
</organism>
<keyword evidence="1" id="KW-0732">Signal</keyword>